<keyword evidence="1" id="KW-0472">Membrane</keyword>
<name>A0A3S5CDM2_9PLAT</name>
<accession>A0A3S5CDM2</accession>
<gene>
    <name evidence="2" type="ORF">PXEA_LOCUS5849</name>
</gene>
<evidence type="ECO:0000256" key="1">
    <source>
        <dbReference type="SAM" id="Phobius"/>
    </source>
</evidence>
<keyword evidence="1" id="KW-1133">Transmembrane helix</keyword>
<reference evidence="2" key="1">
    <citation type="submission" date="2018-11" db="EMBL/GenBank/DDBJ databases">
        <authorList>
            <consortium name="Pathogen Informatics"/>
        </authorList>
    </citation>
    <scope>NUCLEOTIDE SEQUENCE</scope>
</reference>
<organism evidence="2 3">
    <name type="scientific">Protopolystoma xenopodis</name>
    <dbReference type="NCBI Taxonomy" id="117903"/>
    <lineage>
        <taxon>Eukaryota</taxon>
        <taxon>Metazoa</taxon>
        <taxon>Spiralia</taxon>
        <taxon>Lophotrochozoa</taxon>
        <taxon>Platyhelminthes</taxon>
        <taxon>Monogenea</taxon>
        <taxon>Polyopisthocotylea</taxon>
        <taxon>Polystomatidea</taxon>
        <taxon>Polystomatidae</taxon>
        <taxon>Protopolystoma</taxon>
    </lineage>
</organism>
<feature type="transmembrane region" description="Helical" evidence="1">
    <location>
        <begin position="39"/>
        <end position="61"/>
    </location>
</feature>
<keyword evidence="1" id="KW-0812">Transmembrane</keyword>
<dbReference type="Proteomes" id="UP000784294">
    <property type="component" value="Unassembled WGS sequence"/>
</dbReference>
<evidence type="ECO:0000313" key="2">
    <source>
        <dbReference type="EMBL" id="VEL12409.1"/>
    </source>
</evidence>
<dbReference type="AlphaFoldDB" id="A0A3S5CDM2"/>
<keyword evidence="3" id="KW-1185">Reference proteome</keyword>
<dbReference type="EMBL" id="CAAALY010014694">
    <property type="protein sequence ID" value="VEL12409.1"/>
    <property type="molecule type" value="Genomic_DNA"/>
</dbReference>
<protein>
    <submittedName>
        <fullName evidence="2">Uncharacterized protein</fullName>
    </submittedName>
</protein>
<proteinExistence type="predicted"/>
<evidence type="ECO:0000313" key="3">
    <source>
        <dbReference type="Proteomes" id="UP000784294"/>
    </source>
</evidence>
<comment type="caution">
    <text evidence="2">The sequence shown here is derived from an EMBL/GenBank/DDBJ whole genome shotgun (WGS) entry which is preliminary data.</text>
</comment>
<sequence length="104" mass="11130">MLHTYILAGGSDDLLDGVIVHFLPRLWSMVSPDAVGDDVLDGVILLILPHLIIFLVVNVVVDKAVVVLVADAFEVDAIVCLVSAPVYDAFAAGIINVDDYFATH</sequence>